<organism evidence="11 12">
    <name type="scientific">Bagarius yarrelli</name>
    <name type="common">Goonch</name>
    <name type="synonym">Bagrus yarrelli</name>
    <dbReference type="NCBI Taxonomy" id="175774"/>
    <lineage>
        <taxon>Eukaryota</taxon>
        <taxon>Metazoa</taxon>
        <taxon>Chordata</taxon>
        <taxon>Craniata</taxon>
        <taxon>Vertebrata</taxon>
        <taxon>Euteleostomi</taxon>
        <taxon>Actinopterygii</taxon>
        <taxon>Neopterygii</taxon>
        <taxon>Teleostei</taxon>
        <taxon>Ostariophysi</taxon>
        <taxon>Siluriformes</taxon>
        <taxon>Sisoridae</taxon>
        <taxon>Sisorinae</taxon>
        <taxon>Bagarius</taxon>
    </lineage>
</organism>
<evidence type="ECO:0000256" key="9">
    <source>
        <dbReference type="SAM" id="Phobius"/>
    </source>
</evidence>
<dbReference type="InterPro" id="IPR018159">
    <property type="entry name" value="Spectrin/alpha-actinin"/>
</dbReference>
<dbReference type="Proteomes" id="UP000319801">
    <property type="component" value="Unassembled WGS sequence"/>
</dbReference>
<accession>A0A556U790</accession>
<feature type="domain" description="KASH" evidence="10">
    <location>
        <begin position="440"/>
        <end position="502"/>
    </location>
</feature>
<dbReference type="PANTHER" id="PTHR21640">
    <property type="match status" value="1"/>
</dbReference>
<evidence type="ECO:0000256" key="3">
    <source>
        <dbReference type="ARBA" id="ARBA00022989"/>
    </source>
</evidence>
<dbReference type="InterPro" id="IPR030268">
    <property type="entry name" value="SYNE4"/>
</dbReference>
<evidence type="ECO:0000256" key="2">
    <source>
        <dbReference type="ARBA" id="ARBA00022692"/>
    </source>
</evidence>
<evidence type="ECO:0000256" key="8">
    <source>
        <dbReference type="SAM" id="MobiDB-lite"/>
    </source>
</evidence>
<evidence type="ECO:0000313" key="11">
    <source>
        <dbReference type="EMBL" id="TSN57708.1"/>
    </source>
</evidence>
<dbReference type="Pfam" id="PF10541">
    <property type="entry name" value="KASH"/>
    <property type="match status" value="1"/>
</dbReference>
<protein>
    <submittedName>
        <fullName evidence="11">Nesprin-2</fullName>
    </submittedName>
</protein>
<comment type="subcellular location">
    <subcellularLocation>
        <location evidence="6">Nucleus outer membrane</location>
        <topology evidence="6">Single-pass type IV membrane protein</topology>
    </subcellularLocation>
</comment>
<comment type="caution">
    <text evidence="11">The sequence shown here is derived from an EMBL/GenBank/DDBJ whole genome shotgun (WGS) entry which is preliminary data.</text>
</comment>
<dbReference type="SUPFAM" id="SSF46966">
    <property type="entry name" value="Spectrin repeat"/>
    <property type="match status" value="1"/>
</dbReference>
<dbReference type="GO" id="GO:0005640">
    <property type="term" value="C:nuclear outer membrane"/>
    <property type="evidence" value="ECO:0007669"/>
    <property type="project" value="UniProtKB-SubCell"/>
</dbReference>
<proteinExistence type="inferred from homology"/>
<dbReference type="PANTHER" id="PTHR21640:SF1">
    <property type="entry name" value="NESPRIN-4"/>
    <property type="match status" value="1"/>
</dbReference>
<dbReference type="Gene3D" id="1.20.58.60">
    <property type="match status" value="1"/>
</dbReference>
<dbReference type="SMART" id="SM01249">
    <property type="entry name" value="KASH"/>
    <property type="match status" value="1"/>
</dbReference>
<evidence type="ECO:0000256" key="7">
    <source>
        <dbReference type="PROSITE-ProRule" id="PRU00385"/>
    </source>
</evidence>
<dbReference type="AlphaFoldDB" id="A0A556U790"/>
<keyword evidence="2 7" id="KW-0812">Transmembrane</keyword>
<gene>
    <name evidence="11" type="ORF">Baya_9038</name>
</gene>
<dbReference type="PROSITE" id="PS51049">
    <property type="entry name" value="KASH"/>
    <property type="match status" value="1"/>
</dbReference>
<feature type="topological domain" description="Perinuclear space" evidence="7">
    <location>
        <begin position="470"/>
        <end position="502"/>
    </location>
</feature>
<evidence type="ECO:0000256" key="1">
    <source>
        <dbReference type="ARBA" id="ARBA00008619"/>
    </source>
</evidence>
<keyword evidence="12" id="KW-1185">Reference proteome</keyword>
<feature type="region of interest" description="Disordered" evidence="8">
    <location>
        <begin position="346"/>
        <end position="366"/>
    </location>
</feature>
<feature type="transmembrane region" description="Helical" evidence="9">
    <location>
        <begin position="449"/>
        <end position="474"/>
    </location>
</feature>
<reference evidence="11 12" key="1">
    <citation type="journal article" date="2019" name="Genome Biol. Evol.">
        <title>Whole-Genome Sequencing of the Giant Devil Catfish, Bagarius yarrelli.</title>
        <authorList>
            <person name="Jiang W."/>
            <person name="Lv Y."/>
            <person name="Cheng L."/>
            <person name="Yang K."/>
            <person name="Chao B."/>
            <person name="Wang X."/>
            <person name="Li Y."/>
            <person name="Pan X."/>
            <person name="You X."/>
            <person name="Zhang Y."/>
            <person name="Yang J."/>
            <person name="Li J."/>
            <person name="Zhang X."/>
            <person name="Liu S."/>
            <person name="Sun C."/>
            <person name="Yang J."/>
            <person name="Shi Q."/>
        </authorList>
    </citation>
    <scope>NUCLEOTIDE SEQUENCE [LARGE SCALE GENOMIC DNA]</scope>
    <source>
        <strain evidence="11">JWS20170419001</strain>
        <tissue evidence="11">Muscle</tissue>
    </source>
</reference>
<dbReference type="GO" id="GO:0034993">
    <property type="term" value="C:meiotic nuclear membrane microtubule tethering complex"/>
    <property type="evidence" value="ECO:0007669"/>
    <property type="project" value="InterPro"/>
</dbReference>
<dbReference type="OrthoDB" id="8676767at2759"/>
<sequence>MSSEEALNRYTEEVDLDTGDAVHDNLQDWLSPADLCHNDTFSFEGCMQLERRWVLWHKFMNEYSCLDDWLRLAEKTAASPNTSNVLYSTAKEELQKFESLRTEARLRLPHLDNLSQTCHILLRLFRGSMKTRLIDMAKECGERWDQLSTTLDTVCRRLKHFVVQWDDFERQQQEMAIWLADVDLKLTEVEHFSELNTCAKMRQLQVFEDDWALCPDSGCPSETLLEEESVKDHSLAPSVQSNHSQVCPDQLVLEWDPSVDIGGSITHAEGDSSFCSADAGVYSTKKHLNKETWRRRAYQISAESCPAATTTHIQQTPITFKTERVSAWLVQTPRLCSRAVQTDPAPQQYSSYYSSTSMKEQKREETRDADYLENVHLKRRSYSLHTNNMCSAKSCDPQSYSAKQYPGPQCKKKRLNCRDSMMDSSYTKTYCANSGQRHWSPSLLKVFEILMLLALFCILLALFVVLVIWPILVLQESQCYRSNSLARSLHLSLCYVNGPPPT</sequence>
<evidence type="ECO:0000256" key="6">
    <source>
        <dbReference type="ARBA" id="ARBA00046312"/>
    </source>
</evidence>
<dbReference type="InterPro" id="IPR012315">
    <property type="entry name" value="KASH"/>
</dbReference>
<comment type="similarity">
    <text evidence="1">Belongs to the nesprin family.</text>
</comment>
<name>A0A556U790_BAGYA</name>
<dbReference type="SMART" id="SM00150">
    <property type="entry name" value="SPEC"/>
    <property type="match status" value="1"/>
</dbReference>
<evidence type="ECO:0000259" key="10">
    <source>
        <dbReference type="PROSITE" id="PS51049"/>
    </source>
</evidence>
<keyword evidence="5" id="KW-0539">Nucleus</keyword>
<keyword evidence="4 7" id="KW-0472">Membrane</keyword>
<evidence type="ECO:0000256" key="5">
    <source>
        <dbReference type="ARBA" id="ARBA00023242"/>
    </source>
</evidence>
<evidence type="ECO:0000313" key="12">
    <source>
        <dbReference type="Proteomes" id="UP000319801"/>
    </source>
</evidence>
<evidence type="ECO:0000256" key="4">
    <source>
        <dbReference type="ARBA" id="ARBA00023136"/>
    </source>
</evidence>
<dbReference type="EMBL" id="VCAZ01000058">
    <property type="protein sequence ID" value="TSN57708.1"/>
    <property type="molecule type" value="Genomic_DNA"/>
</dbReference>
<keyword evidence="3 9" id="KW-1133">Transmembrane helix</keyword>
<feature type="topological domain" description="Cytoplasmic" evidence="7">
    <location>
        <begin position="1"/>
        <end position="448"/>
    </location>
</feature>